<reference evidence="2" key="1">
    <citation type="submission" date="2022-11" db="UniProtKB">
        <authorList>
            <consortium name="WormBaseParasite"/>
        </authorList>
    </citation>
    <scope>IDENTIFICATION</scope>
</reference>
<evidence type="ECO:0000313" key="2">
    <source>
        <dbReference type="WBParaSite" id="JU765_v2.g19525.t1"/>
    </source>
</evidence>
<protein>
    <submittedName>
        <fullName evidence="2">Uncharacterized protein</fullName>
    </submittedName>
</protein>
<evidence type="ECO:0000313" key="1">
    <source>
        <dbReference type="Proteomes" id="UP000887576"/>
    </source>
</evidence>
<sequence length="683" mass="76441">MAYEDSSTDILSKLGILDSNIKSPEDKLHPVVRETRQKQKPDFGHFDTDDNMKLLDQTGNFEHELENMKNVSTSCFGLHSVLFYGFLCCFAVSYGSFYMNSIELIDHEPNLSKLSSLSIGLLFGSFFAGYLFLRVRLISSFACAVFAGIIVAIVGIVNPGTFFTKICYFSMGFAVGIVERNIYLFVNENWSRNWRYRHSIAYFVIFCGFLIVALISNPVMHKDSVTVSPVLVVRHERDVSSEMNYTTAVHVTKPTFALGISENQDTKTAENAEKRKLAEIKKVEKESNILNCTLLVNATENLPVECQKSTITSTTTVVTTTTTTIEPTTKGIISEKLVSFPEGVLMGIDGLQRSLLPRSRNRLSKEMTEKEAIIKSKTQDDLKDYTLTLVVVNAAIFITFAVVSCFTDFSPIKNVFEPVIMDTFVEGSSNFAVKIAAFLCMFLIEFLSYGYFPLLPLFMNTAKTSHFGVFGIEICVLVPVFIMVLTIRFLGTLLISKSTPQLFAWFLLMMTTIGHGFVFSFDQTDSALLFSTVLIAVICILSCELYAFQQESFVCSPFLLSKHLSIAQSFGRIVGPIILSRVFYFHDIDSFFVFIQLGLIILCISFAMLHRSTLSAVRQSRILSFTNAISKGDLESVTVHNTTKTAEKSNGKYNRLNDKGGKTIVTDESDNCLLSEFSDVDDW</sequence>
<organism evidence="1 2">
    <name type="scientific">Panagrolaimus sp. JU765</name>
    <dbReference type="NCBI Taxonomy" id="591449"/>
    <lineage>
        <taxon>Eukaryota</taxon>
        <taxon>Metazoa</taxon>
        <taxon>Ecdysozoa</taxon>
        <taxon>Nematoda</taxon>
        <taxon>Chromadorea</taxon>
        <taxon>Rhabditida</taxon>
        <taxon>Tylenchina</taxon>
        <taxon>Panagrolaimomorpha</taxon>
        <taxon>Panagrolaimoidea</taxon>
        <taxon>Panagrolaimidae</taxon>
        <taxon>Panagrolaimus</taxon>
    </lineage>
</organism>
<dbReference type="Proteomes" id="UP000887576">
    <property type="component" value="Unplaced"/>
</dbReference>
<name>A0AC34QUQ4_9BILA</name>
<accession>A0AC34QUQ4</accession>
<dbReference type="WBParaSite" id="JU765_v2.g19525.t1">
    <property type="protein sequence ID" value="JU765_v2.g19525.t1"/>
    <property type="gene ID" value="JU765_v2.g19525"/>
</dbReference>
<proteinExistence type="predicted"/>